<dbReference type="PANTHER" id="PTHR28055:SF1">
    <property type="entry name" value="ALTERED INHERITANCE OF MITOCHONDRIA PROTEIN 41, MITOCHONDRIAL"/>
    <property type="match status" value="1"/>
</dbReference>
<evidence type="ECO:0000313" key="2">
    <source>
        <dbReference type="Proteomes" id="UP001057375"/>
    </source>
</evidence>
<dbReference type="Proteomes" id="UP001057375">
    <property type="component" value="Unassembled WGS sequence"/>
</dbReference>
<dbReference type="PANTHER" id="PTHR28055">
    <property type="entry name" value="ALTERED INHERITANCE OF MITOCHONDRIA PROTEIN 41, MITOCHONDRIAL"/>
    <property type="match status" value="1"/>
</dbReference>
<protein>
    <recommendedName>
        <fullName evidence="3">GatB/YqeY domain-containing protein</fullName>
    </recommendedName>
</protein>
<dbReference type="InterPro" id="IPR042184">
    <property type="entry name" value="YqeY/Aim41_N"/>
</dbReference>
<feature type="non-terminal residue" evidence="1">
    <location>
        <position position="1"/>
    </location>
</feature>
<dbReference type="Gene3D" id="1.10.1510.10">
    <property type="entry name" value="Uncharacterised protein YqeY/AIM41 PF09424, N-terminal domain"/>
    <property type="match status" value="1"/>
</dbReference>
<dbReference type="InterPro" id="IPR019004">
    <property type="entry name" value="YqeY/Aim41"/>
</dbReference>
<dbReference type="InterPro" id="IPR003789">
    <property type="entry name" value="Asn/Gln_tRNA_amidoTrase-B-like"/>
</dbReference>
<evidence type="ECO:0008006" key="3">
    <source>
        <dbReference type="Google" id="ProtNLM"/>
    </source>
</evidence>
<comment type="caution">
    <text evidence="1">The sequence shown here is derived from an EMBL/GenBank/DDBJ whole genome shotgun (WGS) entry which is preliminary data.</text>
</comment>
<evidence type="ECO:0000313" key="1">
    <source>
        <dbReference type="EMBL" id="GKT33629.1"/>
    </source>
</evidence>
<keyword evidence="2" id="KW-1185">Reference proteome</keyword>
<gene>
    <name evidence="1" type="ORF">ADUPG1_007461</name>
</gene>
<dbReference type="SUPFAM" id="SSF89095">
    <property type="entry name" value="GatB/YqeY motif"/>
    <property type="match status" value="1"/>
</dbReference>
<proteinExistence type="predicted"/>
<name>A0ABQ5KQJ9_9EUKA</name>
<accession>A0ABQ5KQJ9</accession>
<dbReference type="Gene3D" id="1.10.10.410">
    <property type="match status" value="1"/>
</dbReference>
<organism evidence="1 2">
    <name type="scientific">Aduncisulcus paluster</name>
    <dbReference type="NCBI Taxonomy" id="2918883"/>
    <lineage>
        <taxon>Eukaryota</taxon>
        <taxon>Metamonada</taxon>
        <taxon>Carpediemonas-like organisms</taxon>
        <taxon>Aduncisulcus</taxon>
    </lineage>
</organism>
<dbReference type="Pfam" id="PF09424">
    <property type="entry name" value="YqeY"/>
    <property type="match status" value="1"/>
</dbReference>
<sequence length="113" mass="12619">QKNAAIEEFEKAERTDLVDEAKREIEVLMAYLPKQLTEEEIRAVVAQVISEVGAASQKDMGKVMGALAPKTKGKADNKLVSQVDAHRVLQQRQLLSSLDTNEAFYLNRPCPHE</sequence>
<dbReference type="InterPro" id="IPR023168">
    <property type="entry name" value="GatB_Yqey_C_2"/>
</dbReference>
<dbReference type="EMBL" id="BQXS01010371">
    <property type="protein sequence ID" value="GKT33629.1"/>
    <property type="molecule type" value="Genomic_DNA"/>
</dbReference>
<reference evidence="1" key="1">
    <citation type="submission" date="2022-03" db="EMBL/GenBank/DDBJ databases">
        <title>Draft genome sequence of Aduncisulcus paluster, a free-living microaerophilic Fornicata.</title>
        <authorList>
            <person name="Yuyama I."/>
            <person name="Kume K."/>
            <person name="Tamura T."/>
            <person name="Inagaki Y."/>
            <person name="Hashimoto T."/>
        </authorList>
    </citation>
    <scope>NUCLEOTIDE SEQUENCE</scope>
    <source>
        <strain evidence="1">NY0171</strain>
    </source>
</reference>